<evidence type="ECO:0000256" key="1">
    <source>
        <dbReference type="SAM" id="MobiDB-lite"/>
    </source>
</evidence>
<protein>
    <submittedName>
        <fullName evidence="2">Zinc finger protein</fullName>
    </submittedName>
</protein>
<accession>A0A1R3JY30</accession>
<comment type="caution">
    <text evidence="2">The sequence shown here is derived from an EMBL/GenBank/DDBJ whole genome shotgun (WGS) entry which is preliminary data.</text>
</comment>
<dbReference type="OrthoDB" id="1927254at2759"/>
<gene>
    <name evidence="2" type="ORF">COLO4_13187</name>
</gene>
<name>A0A1R3JY30_9ROSI</name>
<evidence type="ECO:0000313" key="3">
    <source>
        <dbReference type="Proteomes" id="UP000187203"/>
    </source>
</evidence>
<evidence type="ECO:0000313" key="2">
    <source>
        <dbReference type="EMBL" id="OMO99617.1"/>
    </source>
</evidence>
<dbReference type="AlphaFoldDB" id="A0A1R3JY30"/>
<reference evidence="3" key="1">
    <citation type="submission" date="2013-09" db="EMBL/GenBank/DDBJ databases">
        <title>Corchorus olitorius genome sequencing.</title>
        <authorList>
            <person name="Alam M."/>
            <person name="Haque M.S."/>
            <person name="Islam M.S."/>
            <person name="Emdad E.M."/>
            <person name="Islam M.M."/>
            <person name="Ahmed B."/>
            <person name="Halim A."/>
            <person name="Hossen Q.M.M."/>
            <person name="Hossain M.Z."/>
            <person name="Ahmed R."/>
            <person name="Khan M.M."/>
            <person name="Islam R."/>
            <person name="Rashid M.M."/>
            <person name="Khan S.A."/>
            <person name="Rahman M.S."/>
            <person name="Alam M."/>
            <person name="Yahiya A.S."/>
            <person name="Khan M.S."/>
            <person name="Azam M.S."/>
            <person name="Haque T."/>
            <person name="Lashkar M.Z.H."/>
            <person name="Akhand A.I."/>
            <person name="Morshed G."/>
            <person name="Roy S."/>
            <person name="Uddin K.S."/>
            <person name="Rabeya T."/>
            <person name="Hossain A.S."/>
            <person name="Chowdhury A."/>
            <person name="Snigdha A.R."/>
            <person name="Mortoza M.S."/>
            <person name="Matin S.A."/>
            <person name="Hoque S.M.E."/>
            <person name="Islam M.K."/>
            <person name="Roy D.K."/>
            <person name="Haider R."/>
            <person name="Moosa M.M."/>
            <person name="Elias S.M."/>
            <person name="Hasan A.M."/>
            <person name="Jahan S."/>
            <person name="Shafiuddin M."/>
            <person name="Mahmood N."/>
            <person name="Shommy N.S."/>
        </authorList>
    </citation>
    <scope>NUCLEOTIDE SEQUENCE [LARGE SCALE GENOMIC DNA]</scope>
    <source>
        <strain evidence="3">cv. O-4</strain>
    </source>
</reference>
<keyword evidence="3" id="KW-1185">Reference proteome</keyword>
<organism evidence="2 3">
    <name type="scientific">Corchorus olitorius</name>
    <dbReference type="NCBI Taxonomy" id="93759"/>
    <lineage>
        <taxon>Eukaryota</taxon>
        <taxon>Viridiplantae</taxon>
        <taxon>Streptophyta</taxon>
        <taxon>Embryophyta</taxon>
        <taxon>Tracheophyta</taxon>
        <taxon>Spermatophyta</taxon>
        <taxon>Magnoliopsida</taxon>
        <taxon>eudicotyledons</taxon>
        <taxon>Gunneridae</taxon>
        <taxon>Pentapetalae</taxon>
        <taxon>rosids</taxon>
        <taxon>malvids</taxon>
        <taxon>Malvales</taxon>
        <taxon>Malvaceae</taxon>
        <taxon>Grewioideae</taxon>
        <taxon>Apeibeae</taxon>
        <taxon>Corchorus</taxon>
    </lineage>
</organism>
<dbReference type="Proteomes" id="UP000187203">
    <property type="component" value="Unassembled WGS sequence"/>
</dbReference>
<dbReference type="STRING" id="93759.A0A1R3JY30"/>
<proteinExistence type="predicted"/>
<sequence length="156" mass="17717">MPILGFSSRPAWPYPWESISAMIPLPSALCHPGFPVTFYHRQPYLQDYSVPSPWHLPLATPINDYGKHSRDDQNMKNLNPSANSEKENLSKLGRSDLMSKTMKIDDPGETAKALSWRHLCYKARNPTIPAIRKAYLKASNLYMILFNIGTKKATKN</sequence>
<feature type="region of interest" description="Disordered" evidence="1">
    <location>
        <begin position="67"/>
        <end position="88"/>
    </location>
</feature>
<dbReference type="EMBL" id="AWUE01015093">
    <property type="protein sequence ID" value="OMO99617.1"/>
    <property type="molecule type" value="Genomic_DNA"/>
</dbReference>